<evidence type="ECO:0008006" key="11">
    <source>
        <dbReference type="Google" id="ProtNLM"/>
    </source>
</evidence>
<organism evidence="9 10">
    <name type="scientific">Acetobacter tropicalis</name>
    <dbReference type="NCBI Taxonomy" id="104102"/>
    <lineage>
        <taxon>Bacteria</taxon>
        <taxon>Pseudomonadati</taxon>
        <taxon>Pseudomonadota</taxon>
        <taxon>Alphaproteobacteria</taxon>
        <taxon>Acetobacterales</taxon>
        <taxon>Acetobacteraceae</taxon>
        <taxon>Acetobacter</taxon>
    </lineage>
</organism>
<dbReference type="CDD" id="cd00567">
    <property type="entry name" value="ACAD"/>
    <property type="match status" value="1"/>
</dbReference>
<dbReference type="InterPro" id="IPR013786">
    <property type="entry name" value="AcylCoA_DH/ox_N"/>
</dbReference>
<dbReference type="KEGG" id="ato:CIW82_14950"/>
<dbReference type="GO" id="GO:0016627">
    <property type="term" value="F:oxidoreductase activity, acting on the CH-CH group of donors"/>
    <property type="evidence" value="ECO:0007669"/>
    <property type="project" value="InterPro"/>
</dbReference>
<dbReference type="Gene3D" id="2.40.110.10">
    <property type="entry name" value="Butyryl-CoA Dehydrogenase, subunit A, domain 2"/>
    <property type="match status" value="1"/>
</dbReference>
<comment type="similarity">
    <text evidence="2 5">Belongs to the acyl-CoA dehydrogenase family.</text>
</comment>
<dbReference type="InterPro" id="IPR036250">
    <property type="entry name" value="AcylCo_DH-like_C"/>
</dbReference>
<evidence type="ECO:0000259" key="8">
    <source>
        <dbReference type="Pfam" id="PF02771"/>
    </source>
</evidence>
<comment type="cofactor">
    <cofactor evidence="1 5">
        <name>FAD</name>
        <dbReference type="ChEBI" id="CHEBI:57692"/>
    </cofactor>
</comment>
<keyword evidence="3 5" id="KW-0285">Flavoprotein</keyword>
<reference evidence="9 10" key="1">
    <citation type="submission" date="2017-08" db="EMBL/GenBank/DDBJ databases">
        <title>Complete Genome Sequence of Acetobacter tropicalis Oregon-R-modENCODE STRAIN BDGP1, an acetic acid bacterium isolated from Drosophila melanogaster gut.</title>
        <authorList>
            <person name="Wan K.H."/>
            <person name="Yu C."/>
            <person name="Park S."/>
            <person name="Hammonds A.S."/>
            <person name="Booth B.W."/>
            <person name="Celniker S.E."/>
        </authorList>
    </citation>
    <scope>NUCLEOTIDE SEQUENCE [LARGE SCALE GENOMIC DNA]</scope>
    <source>
        <strain evidence="9 10">BDGP1</strain>
    </source>
</reference>
<evidence type="ECO:0000259" key="7">
    <source>
        <dbReference type="Pfam" id="PF02770"/>
    </source>
</evidence>
<evidence type="ECO:0000256" key="2">
    <source>
        <dbReference type="ARBA" id="ARBA00009347"/>
    </source>
</evidence>
<evidence type="ECO:0000256" key="3">
    <source>
        <dbReference type="ARBA" id="ARBA00022630"/>
    </source>
</evidence>
<dbReference type="Pfam" id="PF02770">
    <property type="entry name" value="Acyl-CoA_dh_M"/>
    <property type="match status" value="1"/>
</dbReference>
<evidence type="ECO:0000259" key="6">
    <source>
        <dbReference type="Pfam" id="PF00441"/>
    </source>
</evidence>
<evidence type="ECO:0000256" key="1">
    <source>
        <dbReference type="ARBA" id="ARBA00001974"/>
    </source>
</evidence>
<keyword evidence="5" id="KW-0560">Oxidoreductase</keyword>
<dbReference type="Pfam" id="PF00441">
    <property type="entry name" value="Acyl-CoA_dh_1"/>
    <property type="match status" value="1"/>
</dbReference>
<evidence type="ECO:0000256" key="5">
    <source>
        <dbReference type="RuleBase" id="RU362125"/>
    </source>
</evidence>
<dbReference type="InterPro" id="IPR006091">
    <property type="entry name" value="Acyl-CoA_Oxase/DH_mid-dom"/>
</dbReference>
<dbReference type="Proteomes" id="UP000220394">
    <property type="component" value="Chromosome"/>
</dbReference>
<sequence length="416" mass="44726">MRRVDRSDFRFPAIVYASNVKVLRRPVESALYSMTAQDIDQQTACVQKKVSEILPDMKIRAREADRTAVFPFETMQALAQAGALDLVLPRSQGGAECDLATAQALIGTIAQADPVAALVLVNHYMVHAELRSLPSYPVPLQDREATADKLINALLAEPDQGSASRGGLPGTVAQKTDQGWSLTGRKAYATGIPALSWLLVRARTDGPEPEIAFFLIPREASGIAALPTWDHVGMRASASQEVVLTDVAVPNDHLIFKEKAGQASNFGKVLGMWNQGLLGALYDGVVRTAVGWTENFLKARKPSNLGAALATLPAMQDVIGSIRIALDLNQTLLRSFAEAVALRDKERIQKEAVLIKIQTVDGAAGLTQSLLAIAGNAGLSARNDLERCHRDALCGRIHAPHAELLRNKAGRQALGV</sequence>
<dbReference type="Gene3D" id="1.10.540.10">
    <property type="entry name" value="Acyl-CoA dehydrogenase/oxidase, N-terminal domain"/>
    <property type="match status" value="1"/>
</dbReference>
<proteinExistence type="inferred from homology"/>
<evidence type="ECO:0000313" key="9">
    <source>
        <dbReference type="EMBL" id="ATJ91788.1"/>
    </source>
</evidence>
<dbReference type="PANTHER" id="PTHR43831:SF1">
    <property type="entry name" value="ISOBUTYRYL-COA DEHYDROGENASE, MITOCHONDRIAL"/>
    <property type="match status" value="1"/>
</dbReference>
<evidence type="ECO:0000256" key="4">
    <source>
        <dbReference type="ARBA" id="ARBA00022827"/>
    </source>
</evidence>
<accession>A0A291PK68</accession>
<protein>
    <recommendedName>
        <fullName evidence="11">Acyl-CoA dehydrogenase</fullName>
    </recommendedName>
</protein>
<evidence type="ECO:0000313" key="10">
    <source>
        <dbReference type="Proteomes" id="UP000220394"/>
    </source>
</evidence>
<dbReference type="InterPro" id="IPR046373">
    <property type="entry name" value="Acyl-CoA_Oxase/DH_mid-dom_sf"/>
</dbReference>
<dbReference type="InterPro" id="IPR037069">
    <property type="entry name" value="AcylCoA_DH/ox_N_sf"/>
</dbReference>
<dbReference type="AlphaFoldDB" id="A0A291PK68"/>
<dbReference type="Gene3D" id="1.20.140.10">
    <property type="entry name" value="Butyryl-CoA Dehydrogenase, subunit A, domain 3"/>
    <property type="match status" value="1"/>
</dbReference>
<dbReference type="InterPro" id="IPR009075">
    <property type="entry name" value="AcylCo_DH/oxidase_C"/>
</dbReference>
<feature type="domain" description="Acyl-CoA oxidase/dehydrogenase middle" evidence="7">
    <location>
        <begin position="155"/>
        <end position="247"/>
    </location>
</feature>
<dbReference type="EMBL" id="CP022699">
    <property type="protein sequence ID" value="ATJ91788.1"/>
    <property type="molecule type" value="Genomic_DNA"/>
</dbReference>
<dbReference type="PIRSF" id="PIRSF016578">
    <property type="entry name" value="HsaA"/>
    <property type="match status" value="1"/>
</dbReference>
<dbReference type="PANTHER" id="PTHR43831">
    <property type="entry name" value="ISOBUTYRYL-COA DEHYDROGENASE"/>
    <property type="match status" value="1"/>
</dbReference>
<dbReference type="InterPro" id="IPR052547">
    <property type="entry name" value="Mito_Isobutyryl-CoADH"/>
</dbReference>
<keyword evidence="4 5" id="KW-0274">FAD</keyword>
<dbReference type="Pfam" id="PF02771">
    <property type="entry name" value="Acyl-CoA_dh_N"/>
    <property type="match status" value="1"/>
</dbReference>
<feature type="domain" description="Acyl-CoA dehydrogenase/oxidase N-terminal" evidence="8">
    <location>
        <begin position="59"/>
        <end position="126"/>
    </location>
</feature>
<gene>
    <name evidence="9" type="ORF">CIW82_14950</name>
</gene>
<dbReference type="GO" id="GO:0050660">
    <property type="term" value="F:flavin adenine dinucleotide binding"/>
    <property type="evidence" value="ECO:0007669"/>
    <property type="project" value="InterPro"/>
</dbReference>
<name>A0A291PK68_9PROT</name>
<dbReference type="SUPFAM" id="SSF56645">
    <property type="entry name" value="Acyl-CoA dehydrogenase NM domain-like"/>
    <property type="match status" value="1"/>
</dbReference>
<dbReference type="InterPro" id="IPR009100">
    <property type="entry name" value="AcylCoA_DH/oxidase_NM_dom_sf"/>
</dbReference>
<feature type="domain" description="Acyl-CoA dehydrogenase/oxidase C-terminal" evidence="6">
    <location>
        <begin position="299"/>
        <end position="412"/>
    </location>
</feature>
<dbReference type="SUPFAM" id="SSF47203">
    <property type="entry name" value="Acyl-CoA dehydrogenase C-terminal domain-like"/>
    <property type="match status" value="1"/>
</dbReference>